<dbReference type="Pfam" id="PF02776">
    <property type="entry name" value="TPP_enzyme_N"/>
    <property type="match status" value="1"/>
</dbReference>
<feature type="domain" description="Thiamine pyrophosphate enzyme central" evidence="4">
    <location>
        <begin position="203"/>
        <end position="338"/>
    </location>
</feature>
<dbReference type="GO" id="GO:0050660">
    <property type="term" value="F:flavin adenine dinucleotide binding"/>
    <property type="evidence" value="ECO:0007669"/>
    <property type="project" value="TreeGrafter"/>
</dbReference>
<evidence type="ECO:0000313" key="8">
    <source>
        <dbReference type="Proteomes" id="UP000001931"/>
    </source>
</evidence>
<dbReference type="Pfam" id="PF02775">
    <property type="entry name" value="TPP_enzyme_C"/>
    <property type="match status" value="1"/>
</dbReference>
<dbReference type="GO" id="GO:0030976">
    <property type="term" value="F:thiamine pyrophosphate binding"/>
    <property type="evidence" value="ECO:0007669"/>
    <property type="project" value="InterPro"/>
</dbReference>
<feature type="domain" description="Thiamine pyrophosphate enzyme N-terminal TPP-binding" evidence="6">
    <location>
        <begin position="4"/>
        <end position="108"/>
    </location>
</feature>
<keyword evidence="2 3" id="KW-0786">Thiamine pyrophosphate</keyword>
<dbReference type="PANTHER" id="PTHR18968:SF142">
    <property type="entry name" value="ACETOLACTATE SYNTHASE"/>
    <property type="match status" value="1"/>
</dbReference>
<dbReference type="GO" id="GO:0044272">
    <property type="term" value="P:sulfur compound biosynthetic process"/>
    <property type="evidence" value="ECO:0007669"/>
    <property type="project" value="UniProtKB-ARBA"/>
</dbReference>
<dbReference type="GO" id="GO:0009099">
    <property type="term" value="P:L-valine biosynthetic process"/>
    <property type="evidence" value="ECO:0007669"/>
    <property type="project" value="TreeGrafter"/>
</dbReference>
<keyword evidence="8" id="KW-1185">Reference proteome</keyword>
<sequence>MKIRVADYIAEFLAENNIDTLFTVVGGGAMHLNDGFGHNEDIKCIYNHHEQACAIAAEGYYRMSNKLPAVCVTTGPGGTNALTGVLGAYLDSIPMLVISGQVKYEMTVDSTGLDLRQLGDQEWNIVSTVDSMTKYAHMIKNPNEIKYVLQKALYLATSGRPGPCWIDVPLDIQGAIIDTDDLIEFNEDELDIDLGVKVTKDTIENVISKLKSAKRPVIYAGSAIRTNNAHDEFLKLVNKLQIPVVNAWNATDSLEYDNKLTVGCGGSFGDRPANFAVQNSDLILSLGCRLSTRQVSFAYDKWAYDAYKIMVEIDKAEIEKPTINIDMPIQSDIGDFLEIFNKVLDEEYMGYEFNYNQWVDKCNEWKNKYPVCDKLKYQQKSPINVYAFLDTLSSNMMEYEKIVVANGSACACIHGYKLKKGQRLVVNSGVASMGYDLPAACGACFGIGKKRLVCVSGDGSIQMNLQELQTIVHHKLPIKLFVINNNGYQSIRITQRSFFERPFVGIGGDSGDVSFPQMKKIANAYSIPYYSCNDISKLDETVNKTLNHDGYVMCEIFVDTKQEFEPKSASKKLPDGKMVSAPLEDMKPFLPRDELEENMIIKK</sequence>
<dbReference type="FunFam" id="3.40.50.970:FF:000007">
    <property type="entry name" value="Acetolactate synthase"/>
    <property type="match status" value="1"/>
</dbReference>
<dbReference type="SUPFAM" id="SSF52518">
    <property type="entry name" value="Thiamin diphosphate-binding fold (THDP-binding)"/>
    <property type="match status" value="2"/>
</dbReference>
<dbReference type="eggNOG" id="arCOG01998">
    <property type="taxonomic scope" value="Archaea"/>
</dbReference>
<dbReference type="CDD" id="cd07035">
    <property type="entry name" value="TPP_PYR_POX_like"/>
    <property type="match status" value="1"/>
</dbReference>
<dbReference type="GO" id="GO:0009097">
    <property type="term" value="P:isoleucine biosynthetic process"/>
    <property type="evidence" value="ECO:0007669"/>
    <property type="project" value="TreeGrafter"/>
</dbReference>
<dbReference type="EMBL" id="CP000102">
    <property type="protein sequence ID" value="ABC56935.1"/>
    <property type="molecule type" value="Genomic_DNA"/>
</dbReference>
<evidence type="ECO:0000259" key="5">
    <source>
        <dbReference type="Pfam" id="PF02775"/>
    </source>
</evidence>
<dbReference type="HOGENOM" id="CLU_013748_1_3_2"/>
<dbReference type="InterPro" id="IPR045229">
    <property type="entry name" value="TPP_enz"/>
</dbReference>
<dbReference type="GO" id="GO:0000287">
    <property type="term" value="F:magnesium ion binding"/>
    <property type="evidence" value="ECO:0007669"/>
    <property type="project" value="InterPro"/>
</dbReference>
<dbReference type="CDD" id="cd00568">
    <property type="entry name" value="TPP_enzymes"/>
    <property type="match status" value="1"/>
</dbReference>
<dbReference type="GO" id="GO:0005948">
    <property type="term" value="C:acetolactate synthase complex"/>
    <property type="evidence" value="ECO:0007669"/>
    <property type="project" value="TreeGrafter"/>
</dbReference>
<reference evidence="7 8" key="1">
    <citation type="journal article" date="2006" name="J. Bacteriol.">
        <title>The genome sequence of Methanosphaera stadtmanae reveals why this human intestinal archaeon is restricted to methanol and H2 for methane formation and ATP synthesis.</title>
        <authorList>
            <person name="Fricke W.F."/>
            <person name="Seedorf H."/>
            <person name="Henne A."/>
            <person name="Kruer M."/>
            <person name="Liesegang H."/>
            <person name="Hedderich R."/>
            <person name="Gottschalk G."/>
            <person name="Thauer R.K."/>
        </authorList>
    </citation>
    <scope>NUCLEOTIDE SEQUENCE [LARGE SCALE GENOMIC DNA]</scope>
    <source>
        <strain evidence="8">ATCC 43021 / DSM 3091 / JCM 11832 / MCB-3</strain>
    </source>
</reference>
<dbReference type="STRING" id="339860.Msp_0536"/>
<dbReference type="Proteomes" id="UP000001931">
    <property type="component" value="Chromosome"/>
</dbReference>
<dbReference type="SUPFAM" id="SSF52467">
    <property type="entry name" value="DHS-like NAD/FAD-binding domain"/>
    <property type="match status" value="1"/>
</dbReference>
<organism evidence="7 8">
    <name type="scientific">Methanosphaera stadtmanae (strain ATCC 43021 / DSM 3091 / JCM 11832 / MCB-3)</name>
    <dbReference type="NCBI Taxonomy" id="339860"/>
    <lineage>
        <taxon>Archaea</taxon>
        <taxon>Methanobacteriati</taxon>
        <taxon>Methanobacteriota</taxon>
        <taxon>Methanomada group</taxon>
        <taxon>Methanobacteria</taxon>
        <taxon>Methanobacteriales</taxon>
        <taxon>Methanobacteriaceae</taxon>
        <taxon>Methanosphaera</taxon>
    </lineage>
</organism>
<dbReference type="InterPro" id="IPR012000">
    <property type="entry name" value="Thiamin_PyroP_enz_cen_dom"/>
</dbReference>
<dbReference type="InterPro" id="IPR011766">
    <property type="entry name" value="TPP_enzyme_TPP-bd"/>
</dbReference>
<comment type="similarity">
    <text evidence="1 3">Belongs to the TPP enzyme family.</text>
</comment>
<dbReference type="PANTHER" id="PTHR18968">
    <property type="entry name" value="THIAMINE PYROPHOSPHATE ENZYMES"/>
    <property type="match status" value="1"/>
</dbReference>
<evidence type="ECO:0000256" key="3">
    <source>
        <dbReference type="RuleBase" id="RU362132"/>
    </source>
</evidence>
<dbReference type="GeneID" id="3856203"/>
<feature type="domain" description="Thiamine pyrophosphate enzyme TPP-binding" evidence="5">
    <location>
        <begin position="414"/>
        <end position="556"/>
    </location>
</feature>
<dbReference type="InterPro" id="IPR029035">
    <property type="entry name" value="DHS-like_NAD/FAD-binding_dom"/>
</dbReference>
<gene>
    <name evidence="7" type="ordered locus">Msp_0536</name>
</gene>
<dbReference type="AlphaFoldDB" id="Q2NGW8"/>
<dbReference type="RefSeq" id="WP_011406135.1">
    <property type="nucleotide sequence ID" value="NC_007681.1"/>
</dbReference>
<evidence type="ECO:0000259" key="6">
    <source>
        <dbReference type="Pfam" id="PF02776"/>
    </source>
</evidence>
<evidence type="ECO:0000256" key="1">
    <source>
        <dbReference type="ARBA" id="ARBA00007812"/>
    </source>
</evidence>
<dbReference type="InterPro" id="IPR012001">
    <property type="entry name" value="Thiamin_PyroP_enz_TPP-bd_dom"/>
</dbReference>
<evidence type="ECO:0000313" key="7">
    <source>
        <dbReference type="EMBL" id="ABC56935.1"/>
    </source>
</evidence>
<dbReference type="KEGG" id="mst:Msp_0536"/>
<protein>
    <submittedName>
        <fullName evidence="7">Predicted thiamine pyrophosphate enzyme</fullName>
    </submittedName>
</protein>
<accession>Q2NGW8</accession>
<dbReference type="InterPro" id="IPR029061">
    <property type="entry name" value="THDP-binding"/>
</dbReference>
<evidence type="ECO:0000256" key="2">
    <source>
        <dbReference type="ARBA" id="ARBA00023052"/>
    </source>
</evidence>
<proteinExistence type="inferred from homology"/>
<dbReference type="GO" id="GO:0003984">
    <property type="term" value="F:acetolactate synthase activity"/>
    <property type="evidence" value="ECO:0007669"/>
    <property type="project" value="TreeGrafter"/>
</dbReference>
<dbReference type="OrthoDB" id="6837at2157"/>
<dbReference type="Gene3D" id="3.40.50.1220">
    <property type="entry name" value="TPP-binding domain"/>
    <property type="match status" value="1"/>
</dbReference>
<dbReference type="Gene3D" id="3.40.50.970">
    <property type="match status" value="2"/>
</dbReference>
<dbReference type="Pfam" id="PF00205">
    <property type="entry name" value="TPP_enzyme_M"/>
    <property type="match status" value="1"/>
</dbReference>
<name>Q2NGW8_METST</name>
<evidence type="ECO:0000259" key="4">
    <source>
        <dbReference type="Pfam" id="PF00205"/>
    </source>
</evidence>